<comment type="caution">
    <text evidence="9">The sequence shown here is derived from an EMBL/GenBank/DDBJ whole genome shotgun (WGS) entry which is preliminary data.</text>
</comment>
<dbReference type="PANTHER" id="PTHR43386:SF1">
    <property type="entry name" value="D,D-DIPEPTIDE TRANSPORT SYSTEM PERMEASE PROTEIN DDPC-RELATED"/>
    <property type="match status" value="1"/>
</dbReference>
<gene>
    <name evidence="9" type="ORF">DHW61_09845</name>
</gene>
<evidence type="ECO:0000256" key="5">
    <source>
        <dbReference type="ARBA" id="ARBA00022989"/>
    </source>
</evidence>
<reference evidence="9 10" key="1">
    <citation type="journal article" date="2018" name="Nat. Biotechnol.">
        <title>A standardized bacterial taxonomy based on genome phylogeny substantially revises the tree of life.</title>
        <authorList>
            <person name="Parks D.H."/>
            <person name="Chuvochina M."/>
            <person name="Waite D.W."/>
            <person name="Rinke C."/>
            <person name="Skarshewski A."/>
            <person name="Chaumeil P.A."/>
            <person name="Hugenholtz P."/>
        </authorList>
    </citation>
    <scope>NUCLEOTIDE SEQUENCE [LARGE SCALE GENOMIC DNA]</scope>
    <source>
        <strain evidence="9">UBA11728</strain>
    </source>
</reference>
<dbReference type="Proteomes" id="UP000262969">
    <property type="component" value="Unassembled WGS sequence"/>
</dbReference>
<feature type="transmembrane region" description="Helical" evidence="7">
    <location>
        <begin position="7"/>
        <end position="30"/>
    </location>
</feature>
<evidence type="ECO:0000256" key="1">
    <source>
        <dbReference type="ARBA" id="ARBA00004651"/>
    </source>
</evidence>
<evidence type="ECO:0000256" key="6">
    <source>
        <dbReference type="ARBA" id="ARBA00023136"/>
    </source>
</evidence>
<dbReference type="InterPro" id="IPR050366">
    <property type="entry name" value="BP-dependent_transpt_permease"/>
</dbReference>
<sequence length="262" mass="28487">MRKQKNRFNFIVGLILVSFALLLVIIGIFYTPYDPNEMNVLAKNQAPSLSHLFGTDYMGRDVLSRVMEGAFTTFFVGIATVFIGATVGSILGAVTGYFGGVVDEILMRINDAVASFPSILLALVFVSIFGTGKYNVILALGILFIPSFARVIRSEFIIQKEMDYVKSARLLGASHIRIIFLHIFPNTKAILRSAITIGFNNAVLAEAGMSYLSLGVQPPDPSLGRMLSESQTYLFGAPWMALAPGLMIVITVLGFSLLNEGS</sequence>
<comment type="subcellular location">
    <subcellularLocation>
        <location evidence="1 7">Cell membrane</location>
        <topology evidence="1 7">Multi-pass membrane protein</topology>
    </subcellularLocation>
</comment>
<keyword evidence="2 7" id="KW-0813">Transport</keyword>
<feature type="transmembrane region" description="Helical" evidence="7">
    <location>
        <begin position="112"/>
        <end position="130"/>
    </location>
</feature>
<evidence type="ECO:0000256" key="7">
    <source>
        <dbReference type="RuleBase" id="RU363032"/>
    </source>
</evidence>
<dbReference type="InterPro" id="IPR035906">
    <property type="entry name" value="MetI-like_sf"/>
</dbReference>
<keyword evidence="6 7" id="KW-0472">Membrane</keyword>
<dbReference type="Gene3D" id="1.10.3720.10">
    <property type="entry name" value="MetI-like"/>
    <property type="match status" value="1"/>
</dbReference>
<protein>
    <submittedName>
        <fullName evidence="9">Peptide ABC transporter permease</fullName>
    </submittedName>
</protein>
<evidence type="ECO:0000259" key="8">
    <source>
        <dbReference type="PROSITE" id="PS50928"/>
    </source>
</evidence>
<feature type="transmembrane region" description="Helical" evidence="7">
    <location>
        <begin position="233"/>
        <end position="258"/>
    </location>
</feature>
<name>A0A3D2X820_9FIRM</name>
<keyword evidence="4 7" id="KW-0812">Transmembrane</keyword>
<keyword evidence="3" id="KW-1003">Cell membrane</keyword>
<dbReference type="EMBL" id="DPVV01000322">
    <property type="protein sequence ID" value="HCL02695.1"/>
    <property type="molecule type" value="Genomic_DNA"/>
</dbReference>
<dbReference type="PANTHER" id="PTHR43386">
    <property type="entry name" value="OLIGOPEPTIDE TRANSPORT SYSTEM PERMEASE PROTEIN APPC"/>
    <property type="match status" value="1"/>
</dbReference>
<evidence type="ECO:0000256" key="3">
    <source>
        <dbReference type="ARBA" id="ARBA00022475"/>
    </source>
</evidence>
<accession>A0A3D2X820</accession>
<dbReference type="CDD" id="cd06261">
    <property type="entry name" value="TM_PBP2"/>
    <property type="match status" value="1"/>
</dbReference>
<dbReference type="PROSITE" id="PS50928">
    <property type="entry name" value="ABC_TM1"/>
    <property type="match status" value="1"/>
</dbReference>
<evidence type="ECO:0000313" key="10">
    <source>
        <dbReference type="Proteomes" id="UP000262969"/>
    </source>
</evidence>
<evidence type="ECO:0000256" key="4">
    <source>
        <dbReference type="ARBA" id="ARBA00022692"/>
    </source>
</evidence>
<dbReference type="GO" id="GO:0005886">
    <property type="term" value="C:plasma membrane"/>
    <property type="evidence" value="ECO:0007669"/>
    <property type="project" value="UniProtKB-SubCell"/>
</dbReference>
<keyword evidence="5 7" id="KW-1133">Transmembrane helix</keyword>
<dbReference type="GO" id="GO:0055085">
    <property type="term" value="P:transmembrane transport"/>
    <property type="evidence" value="ECO:0007669"/>
    <property type="project" value="InterPro"/>
</dbReference>
<evidence type="ECO:0000256" key="2">
    <source>
        <dbReference type="ARBA" id="ARBA00022448"/>
    </source>
</evidence>
<proteinExistence type="inferred from homology"/>
<feature type="domain" description="ABC transmembrane type-1" evidence="8">
    <location>
        <begin position="70"/>
        <end position="259"/>
    </location>
</feature>
<evidence type="ECO:0000313" key="9">
    <source>
        <dbReference type="EMBL" id="HCL02695.1"/>
    </source>
</evidence>
<feature type="transmembrane region" description="Helical" evidence="7">
    <location>
        <begin position="74"/>
        <end position="100"/>
    </location>
</feature>
<dbReference type="SUPFAM" id="SSF161098">
    <property type="entry name" value="MetI-like"/>
    <property type="match status" value="1"/>
</dbReference>
<dbReference type="InterPro" id="IPR000515">
    <property type="entry name" value="MetI-like"/>
</dbReference>
<comment type="similarity">
    <text evidence="7">Belongs to the binding-protein-dependent transport system permease family.</text>
</comment>
<feature type="transmembrane region" description="Helical" evidence="7">
    <location>
        <begin position="136"/>
        <end position="152"/>
    </location>
</feature>
<dbReference type="AlphaFoldDB" id="A0A3D2X820"/>
<dbReference type="Pfam" id="PF00528">
    <property type="entry name" value="BPD_transp_1"/>
    <property type="match status" value="1"/>
</dbReference>
<organism evidence="9 10">
    <name type="scientific">Lachnoclostridium phytofermentans</name>
    <dbReference type="NCBI Taxonomy" id="66219"/>
    <lineage>
        <taxon>Bacteria</taxon>
        <taxon>Bacillati</taxon>
        <taxon>Bacillota</taxon>
        <taxon>Clostridia</taxon>
        <taxon>Lachnospirales</taxon>
        <taxon>Lachnospiraceae</taxon>
    </lineage>
</organism>